<feature type="domain" description="Acyl-ACP thioesterase N-terminal hotdog" evidence="8">
    <location>
        <begin position="11"/>
        <end position="127"/>
    </location>
</feature>
<comment type="caution">
    <text evidence="10">The sequence shown here is derived from an EMBL/GenBank/DDBJ whole genome shotgun (WGS) entry which is preliminary data.</text>
</comment>
<evidence type="ECO:0000259" key="8">
    <source>
        <dbReference type="Pfam" id="PF01643"/>
    </source>
</evidence>
<keyword evidence="3" id="KW-0378">Hydrolase</keyword>
<dbReference type="Proteomes" id="UP000198034">
    <property type="component" value="Unassembled WGS sequence"/>
</dbReference>
<evidence type="ECO:0000259" key="9">
    <source>
        <dbReference type="Pfam" id="PF20791"/>
    </source>
</evidence>
<dbReference type="InterPro" id="IPR002864">
    <property type="entry name" value="Acyl-ACP_thioesterase_NHD"/>
</dbReference>
<dbReference type="InterPro" id="IPR045023">
    <property type="entry name" value="FATA/B"/>
</dbReference>
<keyword evidence="2" id="KW-0444">Lipid biosynthesis</keyword>
<keyword evidence="6" id="KW-0443">Lipid metabolism</keyword>
<evidence type="ECO:0000256" key="1">
    <source>
        <dbReference type="ARBA" id="ARBA00006500"/>
    </source>
</evidence>
<organism evidence="10 11">
    <name type="scientific">Flavobacterium columnare</name>
    <dbReference type="NCBI Taxonomy" id="996"/>
    <lineage>
        <taxon>Bacteria</taxon>
        <taxon>Pseudomonadati</taxon>
        <taxon>Bacteroidota</taxon>
        <taxon>Flavobacteriia</taxon>
        <taxon>Flavobacteriales</taxon>
        <taxon>Flavobacteriaceae</taxon>
        <taxon>Flavobacterium</taxon>
    </lineage>
</organism>
<evidence type="ECO:0000256" key="2">
    <source>
        <dbReference type="ARBA" id="ARBA00022516"/>
    </source>
</evidence>
<comment type="similarity">
    <text evidence="1">Belongs to the acyl-ACP thioesterase family.</text>
</comment>
<reference evidence="10 11" key="1">
    <citation type="journal article" date="2017" name="Infect. Genet. Evol.">
        <title>Comparative genome analysis of fish pathogen Flavobacterium columnare reveals extensive sequence diversity within the species.</title>
        <authorList>
            <person name="Kayansamruaj P."/>
            <person name="Dong H.T."/>
            <person name="Hirono I."/>
            <person name="Kondo H."/>
            <person name="Senapin S."/>
            <person name="Rodkhum C."/>
        </authorList>
    </citation>
    <scope>NUCLEOTIDE SEQUENCE [LARGE SCALE GENOMIC DNA]</scope>
    <source>
        <strain evidence="10 11">1214</strain>
    </source>
</reference>
<evidence type="ECO:0000256" key="7">
    <source>
        <dbReference type="ARBA" id="ARBA00023160"/>
    </source>
</evidence>
<evidence type="ECO:0000256" key="6">
    <source>
        <dbReference type="ARBA" id="ARBA00023098"/>
    </source>
</evidence>
<dbReference type="EMBL" id="MTCY01000020">
    <property type="protein sequence ID" value="OWP77068.1"/>
    <property type="molecule type" value="Genomic_DNA"/>
</dbReference>
<dbReference type="InterPro" id="IPR029069">
    <property type="entry name" value="HotDog_dom_sf"/>
</dbReference>
<gene>
    <name evidence="10" type="ORF">BWK62_08155</name>
</gene>
<dbReference type="Gene3D" id="3.10.129.10">
    <property type="entry name" value="Hotdog Thioesterase"/>
    <property type="match status" value="2"/>
</dbReference>
<dbReference type="Pfam" id="PF20791">
    <property type="entry name" value="Acyl-ACP_TE_C"/>
    <property type="match status" value="1"/>
</dbReference>
<evidence type="ECO:0000313" key="10">
    <source>
        <dbReference type="EMBL" id="OWP77068.1"/>
    </source>
</evidence>
<dbReference type="PANTHER" id="PTHR31727">
    <property type="entry name" value="OLEOYL-ACYL CARRIER PROTEIN THIOESTERASE 1, CHLOROPLASTIC"/>
    <property type="match status" value="1"/>
</dbReference>
<proteinExistence type="inferred from homology"/>
<keyword evidence="5" id="KW-0809">Transit peptide</keyword>
<name>A0A246GAH4_9FLAO</name>
<dbReference type="Pfam" id="PF01643">
    <property type="entry name" value="Acyl-ACP_TE"/>
    <property type="match status" value="1"/>
</dbReference>
<dbReference type="GO" id="GO:0016297">
    <property type="term" value="F:fatty acyl-[ACP] hydrolase activity"/>
    <property type="evidence" value="ECO:0007669"/>
    <property type="project" value="InterPro"/>
</dbReference>
<feature type="domain" description="Acyl-ACP thioesterase-like C-terminal" evidence="9">
    <location>
        <begin position="162"/>
        <end position="234"/>
    </location>
</feature>
<evidence type="ECO:0000256" key="3">
    <source>
        <dbReference type="ARBA" id="ARBA00022801"/>
    </source>
</evidence>
<dbReference type="CDD" id="cd00586">
    <property type="entry name" value="4HBT"/>
    <property type="match status" value="1"/>
</dbReference>
<evidence type="ECO:0000256" key="5">
    <source>
        <dbReference type="ARBA" id="ARBA00022946"/>
    </source>
</evidence>
<dbReference type="GO" id="GO:0000036">
    <property type="term" value="F:acyl carrier activity"/>
    <property type="evidence" value="ECO:0007669"/>
    <property type="project" value="TreeGrafter"/>
</dbReference>
<accession>A0A246GAH4</accession>
<keyword evidence="7" id="KW-0275">Fatty acid biosynthesis</keyword>
<evidence type="ECO:0000256" key="4">
    <source>
        <dbReference type="ARBA" id="ARBA00022832"/>
    </source>
</evidence>
<dbReference type="SUPFAM" id="SSF54637">
    <property type="entry name" value="Thioesterase/thiol ester dehydrase-isomerase"/>
    <property type="match status" value="2"/>
</dbReference>
<dbReference type="AlphaFoldDB" id="A0A246GAH4"/>
<keyword evidence="4" id="KW-0276">Fatty acid metabolism</keyword>
<sequence>MPISPDFSPIFEENHKINFLHCTPNGILKYTDLCNLFQLTASSHAELGGFSHADMQIFNQAWVLSRMKVEIIDLPKWQDEVTVKTWIKSLEGYQSVRCLEMYLNEKKIIGCETFWVVINTNTRRPENLAIPYDHFTFFPNNHATSISTHRINIPENPVKLSEKTIKLSDIDIVNHANNVKYLEWSLDEIEPEIILEQKIKSFSINFLQEVNLQDKIQINHQEDKESIKFSITKNNKTCYALELHLTA</sequence>
<protein>
    <submittedName>
        <fullName evidence="10">Acyl-[acyl-carrier-protein] thioesterase</fullName>
    </submittedName>
</protein>
<dbReference type="InterPro" id="IPR049427">
    <property type="entry name" value="Acyl-ACP_TE_C"/>
</dbReference>
<evidence type="ECO:0000313" key="11">
    <source>
        <dbReference type="Proteomes" id="UP000198034"/>
    </source>
</evidence>
<dbReference type="PANTHER" id="PTHR31727:SF6">
    <property type="entry name" value="OLEOYL-ACYL CARRIER PROTEIN THIOESTERASE 1, CHLOROPLASTIC"/>
    <property type="match status" value="1"/>
</dbReference>